<dbReference type="InterPro" id="IPR011577">
    <property type="entry name" value="Cyt_b561_bac/Ni-Hgenase"/>
</dbReference>
<keyword evidence="4" id="KW-0349">Heme</keyword>
<keyword evidence="2" id="KW-0813">Transport</keyword>
<feature type="transmembrane region" description="Helical" evidence="11">
    <location>
        <begin position="61"/>
        <end position="80"/>
    </location>
</feature>
<dbReference type="Proteomes" id="UP000439591">
    <property type="component" value="Unassembled WGS sequence"/>
</dbReference>
<dbReference type="Gene3D" id="2.60.40.1190">
    <property type="match status" value="1"/>
</dbReference>
<keyword evidence="15" id="KW-1185">Reference proteome</keyword>
<feature type="domain" description="Cytochrome c-552/DMSO reductase-like haem-binding" evidence="12">
    <location>
        <begin position="223"/>
        <end position="547"/>
    </location>
</feature>
<keyword evidence="7" id="KW-0249">Electron transport</keyword>
<dbReference type="Proteomes" id="UP000435877">
    <property type="component" value="Unassembled WGS sequence"/>
</dbReference>
<dbReference type="GO" id="GO:0020037">
    <property type="term" value="F:heme binding"/>
    <property type="evidence" value="ECO:0007669"/>
    <property type="project" value="InterPro"/>
</dbReference>
<dbReference type="GO" id="GO:0005886">
    <property type="term" value="C:plasma membrane"/>
    <property type="evidence" value="ECO:0007669"/>
    <property type="project" value="UniProtKB-SubCell"/>
</dbReference>
<keyword evidence="5 11" id="KW-0812">Transmembrane</keyword>
<accession>A0A5S9NMI6</accession>
<dbReference type="Pfam" id="PF09459">
    <property type="entry name" value="EB_dh"/>
    <property type="match status" value="1"/>
</dbReference>
<keyword evidence="9" id="KW-0408">Iron</keyword>
<dbReference type="AlphaFoldDB" id="A0A5S9NMI6"/>
<dbReference type="CDD" id="cd09625">
    <property type="entry name" value="DOMON_like_cytochrome"/>
    <property type="match status" value="1"/>
</dbReference>
<feature type="transmembrane region" description="Helical" evidence="11">
    <location>
        <begin position="179"/>
        <end position="198"/>
    </location>
</feature>
<protein>
    <recommendedName>
        <fullName evidence="12">Cytochrome c-552/DMSO reductase-like haem-binding domain-containing protein</fullName>
    </recommendedName>
</protein>
<dbReference type="SMART" id="SM00887">
    <property type="entry name" value="EB_dh"/>
    <property type="match status" value="1"/>
</dbReference>
<evidence type="ECO:0000313" key="13">
    <source>
        <dbReference type="EMBL" id="CAA0091698.1"/>
    </source>
</evidence>
<feature type="transmembrane region" description="Helical" evidence="11">
    <location>
        <begin position="137"/>
        <end position="158"/>
    </location>
</feature>
<keyword evidence="6" id="KW-0479">Metal-binding</keyword>
<dbReference type="GO" id="GO:0022904">
    <property type="term" value="P:respiratory electron transport chain"/>
    <property type="evidence" value="ECO:0007669"/>
    <property type="project" value="InterPro"/>
</dbReference>
<dbReference type="InterPro" id="IPR019020">
    <property type="entry name" value="Cyt-c552/DMSO_Rdtase_haem-bd"/>
</dbReference>
<evidence type="ECO:0000313" key="14">
    <source>
        <dbReference type="EMBL" id="CAA0099049.1"/>
    </source>
</evidence>
<evidence type="ECO:0000256" key="10">
    <source>
        <dbReference type="ARBA" id="ARBA00023136"/>
    </source>
</evidence>
<evidence type="ECO:0000256" key="3">
    <source>
        <dbReference type="ARBA" id="ARBA00022475"/>
    </source>
</evidence>
<organism evidence="13 15">
    <name type="scientific">Zhongshania aliphaticivorans</name>
    <dbReference type="NCBI Taxonomy" id="1470434"/>
    <lineage>
        <taxon>Bacteria</taxon>
        <taxon>Pseudomonadati</taxon>
        <taxon>Pseudomonadota</taxon>
        <taxon>Gammaproteobacteria</taxon>
        <taxon>Cellvibrionales</taxon>
        <taxon>Spongiibacteraceae</taxon>
        <taxon>Zhongshania</taxon>
    </lineage>
</organism>
<dbReference type="EMBL" id="CACSIM010000002">
    <property type="protein sequence ID" value="CAA0099049.1"/>
    <property type="molecule type" value="Genomic_DNA"/>
</dbReference>
<evidence type="ECO:0000313" key="16">
    <source>
        <dbReference type="Proteomes" id="UP000439591"/>
    </source>
</evidence>
<evidence type="ECO:0000256" key="7">
    <source>
        <dbReference type="ARBA" id="ARBA00022982"/>
    </source>
</evidence>
<proteinExistence type="predicted"/>
<dbReference type="GO" id="GO:0009055">
    <property type="term" value="F:electron transfer activity"/>
    <property type="evidence" value="ECO:0007669"/>
    <property type="project" value="InterPro"/>
</dbReference>
<dbReference type="InterPro" id="IPR016174">
    <property type="entry name" value="Di-haem_cyt_TM"/>
</dbReference>
<dbReference type="Pfam" id="PF01292">
    <property type="entry name" value="Ni_hydr_CYTB"/>
    <property type="match status" value="1"/>
</dbReference>
<dbReference type="SUPFAM" id="SSF49344">
    <property type="entry name" value="CBD9-like"/>
    <property type="match status" value="1"/>
</dbReference>
<evidence type="ECO:0000256" key="5">
    <source>
        <dbReference type="ARBA" id="ARBA00022692"/>
    </source>
</evidence>
<gene>
    <name evidence="13" type="ORF">IHBHHGIJ_02191</name>
    <name evidence="14" type="ORF">KFEGEMFD_01793</name>
</gene>
<sequence>MLKTKYPSISLTICVMHLLLLFGLLAAFFSGMRIAAAGSPDSWAAAIDFLLPLGSVYQWHSWVGISLIFLAFGYIAYLAMSQRWRKYIISPRNPIYTAENLSKLIIWLGWLLLASSLFTGYALYSNAAPHLQHLLRTIHYIAAWSYLSYLILHIAALIAEGGWQRLLSIFRPRLMQTRISLISLGLAAIIGVAIVGLGESAQKDSLTIHYSAQKIDLDGEARESIWNQINPTTVNTTKSGEQSLPPLAVNIRAIHDNHYVYFLISWPDATQSLKHLPLIKTAEGWKIMQTQATVADENTFYEDKLALMLSASSEIAGAGTVHLGAQPLKNQPNPAAQRGLHYTLDGSITDVWHWKAVRTGLSIGQADDNYFGPPLPSTSEIARYTGGYQKDPDCEHLLRWENHDYRVKDECGGYIMNWELYEEGIIQPRRLPNNPKQIQHLQTISLSADTSDKGRWWMRWQDTNPYSTSADTLPVGSIMPSVLSLGKFSGDRGDIDSGAQWRNGSWTLELKRKLNTGSKFDLAVMDDVYLWLAVFDHSQIRHSYHLHPLRLVLEDADNNN</sequence>
<keyword evidence="10 11" id="KW-0472">Membrane</keyword>
<evidence type="ECO:0000256" key="2">
    <source>
        <dbReference type="ARBA" id="ARBA00022448"/>
    </source>
</evidence>
<evidence type="ECO:0000256" key="11">
    <source>
        <dbReference type="SAM" id="Phobius"/>
    </source>
</evidence>
<evidence type="ECO:0000256" key="9">
    <source>
        <dbReference type="ARBA" id="ARBA00023004"/>
    </source>
</evidence>
<keyword evidence="8 11" id="KW-1133">Transmembrane helix</keyword>
<name>A0A5S9NMI6_9GAMM</name>
<reference evidence="15 16" key="1">
    <citation type="submission" date="2019-11" db="EMBL/GenBank/DDBJ databases">
        <authorList>
            <person name="Holert J."/>
        </authorList>
    </citation>
    <scope>NUCLEOTIDE SEQUENCE [LARGE SCALE GENOMIC DNA]</scope>
    <source>
        <strain evidence="14">BC3_2A</strain>
        <strain evidence="13">SB11_1A</strain>
    </source>
</reference>
<dbReference type="EMBL" id="CACSIK010000001">
    <property type="protein sequence ID" value="CAA0091698.1"/>
    <property type="molecule type" value="Genomic_DNA"/>
</dbReference>
<evidence type="ECO:0000256" key="8">
    <source>
        <dbReference type="ARBA" id="ARBA00022989"/>
    </source>
</evidence>
<evidence type="ECO:0000313" key="15">
    <source>
        <dbReference type="Proteomes" id="UP000435877"/>
    </source>
</evidence>
<dbReference type="GO" id="GO:0046872">
    <property type="term" value="F:metal ion binding"/>
    <property type="evidence" value="ECO:0007669"/>
    <property type="project" value="UniProtKB-KW"/>
</dbReference>
<evidence type="ECO:0000256" key="4">
    <source>
        <dbReference type="ARBA" id="ARBA00022617"/>
    </source>
</evidence>
<feature type="transmembrane region" description="Helical" evidence="11">
    <location>
        <begin position="101"/>
        <end position="125"/>
    </location>
</feature>
<dbReference type="Gene3D" id="1.20.950.20">
    <property type="entry name" value="Transmembrane di-heme cytochromes, Chain C"/>
    <property type="match status" value="1"/>
</dbReference>
<dbReference type="SUPFAM" id="SSF81342">
    <property type="entry name" value="Transmembrane di-heme cytochromes"/>
    <property type="match status" value="1"/>
</dbReference>
<comment type="subcellular location">
    <subcellularLocation>
        <location evidence="1">Cell membrane</location>
        <topology evidence="1">Multi-pass membrane protein</topology>
    </subcellularLocation>
</comment>
<keyword evidence="3" id="KW-1003">Cell membrane</keyword>
<evidence type="ECO:0000259" key="12">
    <source>
        <dbReference type="SMART" id="SM00887"/>
    </source>
</evidence>
<evidence type="ECO:0000256" key="6">
    <source>
        <dbReference type="ARBA" id="ARBA00022723"/>
    </source>
</evidence>
<evidence type="ECO:0000256" key="1">
    <source>
        <dbReference type="ARBA" id="ARBA00004651"/>
    </source>
</evidence>